<comment type="caution">
    <text evidence="5">The sequence shown here is derived from an EMBL/GenBank/DDBJ whole genome shotgun (WGS) entry which is preliminary data.</text>
</comment>
<dbReference type="SMART" id="SM00866">
    <property type="entry name" value="UTRA"/>
    <property type="match status" value="1"/>
</dbReference>
<dbReference type="InterPro" id="IPR011663">
    <property type="entry name" value="UTRA"/>
</dbReference>
<dbReference type="Proteomes" id="UP000274601">
    <property type="component" value="Unassembled WGS sequence"/>
</dbReference>
<dbReference type="SUPFAM" id="SSF64288">
    <property type="entry name" value="Chorismate lyase-like"/>
    <property type="match status" value="1"/>
</dbReference>
<dbReference type="InterPro" id="IPR028978">
    <property type="entry name" value="Chorismate_lyase_/UTRA_dom_sf"/>
</dbReference>
<dbReference type="PRINTS" id="PR00035">
    <property type="entry name" value="HTHGNTR"/>
</dbReference>
<keyword evidence="2" id="KW-0238">DNA-binding</keyword>
<evidence type="ECO:0000256" key="3">
    <source>
        <dbReference type="ARBA" id="ARBA00023163"/>
    </source>
</evidence>
<keyword evidence="6" id="KW-1185">Reference proteome</keyword>
<dbReference type="Gene3D" id="3.40.1410.10">
    <property type="entry name" value="Chorismate lyase-like"/>
    <property type="match status" value="1"/>
</dbReference>
<evidence type="ECO:0000256" key="2">
    <source>
        <dbReference type="ARBA" id="ARBA00023125"/>
    </source>
</evidence>
<dbReference type="SUPFAM" id="SSF46785">
    <property type="entry name" value="Winged helix' DNA-binding domain"/>
    <property type="match status" value="1"/>
</dbReference>
<gene>
    <name evidence="5" type="ORF">BZB76_3198</name>
</gene>
<evidence type="ECO:0000259" key="4">
    <source>
        <dbReference type="PROSITE" id="PS50949"/>
    </source>
</evidence>
<sequence>MARAAERVAERIWWSVAPQVARGVMDIRGGGTSLLFTYSDLFSRFAAVTRNDNAAEPLTLADVRRLRADRARQVADVLRRQVLYGEFRSGVLPAESELVREFGTSRNTVREALDLLRAEGLVERCPGVGTLAVAEKYPHGLEPLRGLAETLREHGEVDNEVRATGLITPSREITARLRLAPGEPVVYIERIRRVNGLPLSLDLTYIARDLGEPLLAEDLARNDIFGLLERIAGQPLGRAEVTLEAVNADPHSAATLDAPRGAALLMLERLTHLADGRPVDLEFIRFRGDRIAMSGTLRRTRP</sequence>
<dbReference type="PANTHER" id="PTHR44846:SF17">
    <property type="entry name" value="GNTR-FAMILY TRANSCRIPTIONAL REGULATOR"/>
    <property type="match status" value="1"/>
</dbReference>
<dbReference type="GO" id="GO:0045892">
    <property type="term" value="P:negative regulation of DNA-templated transcription"/>
    <property type="evidence" value="ECO:0007669"/>
    <property type="project" value="TreeGrafter"/>
</dbReference>
<dbReference type="GO" id="GO:0003700">
    <property type="term" value="F:DNA-binding transcription factor activity"/>
    <property type="evidence" value="ECO:0007669"/>
    <property type="project" value="InterPro"/>
</dbReference>
<dbReference type="SMART" id="SM00345">
    <property type="entry name" value="HTH_GNTR"/>
    <property type="match status" value="1"/>
</dbReference>
<dbReference type="InterPro" id="IPR036388">
    <property type="entry name" value="WH-like_DNA-bd_sf"/>
</dbReference>
<dbReference type="CDD" id="cd07377">
    <property type="entry name" value="WHTH_GntR"/>
    <property type="match status" value="1"/>
</dbReference>
<dbReference type="Gene3D" id="1.10.10.10">
    <property type="entry name" value="Winged helix-like DNA-binding domain superfamily/Winged helix DNA-binding domain"/>
    <property type="match status" value="1"/>
</dbReference>
<protein>
    <submittedName>
        <fullName evidence="5">GntR family transcriptional regulator</fullName>
    </submittedName>
</protein>
<dbReference type="InterPro" id="IPR000524">
    <property type="entry name" value="Tscrpt_reg_HTH_GntR"/>
</dbReference>
<dbReference type="InterPro" id="IPR036390">
    <property type="entry name" value="WH_DNA-bd_sf"/>
</dbReference>
<dbReference type="AlphaFoldDB" id="A0A495QP15"/>
<keyword evidence="3" id="KW-0804">Transcription</keyword>
<keyword evidence="1" id="KW-0805">Transcription regulation</keyword>
<dbReference type="PROSITE" id="PS50949">
    <property type="entry name" value="HTH_GNTR"/>
    <property type="match status" value="1"/>
</dbReference>
<evidence type="ECO:0000313" key="6">
    <source>
        <dbReference type="Proteomes" id="UP000274601"/>
    </source>
</evidence>
<dbReference type="InterPro" id="IPR050679">
    <property type="entry name" value="Bact_HTH_transcr_reg"/>
</dbReference>
<dbReference type="EMBL" id="RBWU01000003">
    <property type="protein sequence ID" value="RKS74681.1"/>
    <property type="molecule type" value="Genomic_DNA"/>
</dbReference>
<dbReference type="Pfam" id="PF07702">
    <property type="entry name" value="UTRA"/>
    <property type="match status" value="1"/>
</dbReference>
<reference evidence="5 6" key="1">
    <citation type="submission" date="2018-10" db="EMBL/GenBank/DDBJ databases">
        <title>Genomic Encyclopedia of Archaeal and Bacterial Type Strains, Phase II (KMG-II): from individual species to whole genera.</title>
        <authorList>
            <person name="Goeker M."/>
        </authorList>
    </citation>
    <scope>NUCLEOTIDE SEQUENCE [LARGE SCALE GENOMIC DNA]</scope>
    <source>
        <strain evidence="5 6">DSM 43383</strain>
    </source>
</reference>
<dbReference type="PANTHER" id="PTHR44846">
    <property type="entry name" value="MANNOSYL-D-GLYCERATE TRANSPORT/METABOLISM SYSTEM REPRESSOR MNGR-RELATED"/>
    <property type="match status" value="1"/>
</dbReference>
<evidence type="ECO:0000313" key="5">
    <source>
        <dbReference type="EMBL" id="RKS74681.1"/>
    </source>
</evidence>
<name>A0A495QP15_9ACTN</name>
<accession>A0A495QP15</accession>
<dbReference type="GO" id="GO:0003677">
    <property type="term" value="F:DNA binding"/>
    <property type="evidence" value="ECO:0007669"/>
    <property type="project" value="UniProtKB-KW"/>
</dbReference>
<evidence type="ECO:0000256" key="1">
    <source>
        <dbReference type="ARBA" id="ARBA00023015"/>
    </source>
</evidence>
<feature type="domain" description="HTH gntR-type" evidence="4">
    <location>
        <begin position="68"/>
        <end position="135"/>
    </location>
</feature>
<dbReference type="Pfam" id="PF00392">
    <property type="entry name" value="GntR"/>
    <property type="match status" value="1"/>
</dbReference>
<organism evidence="5 6">
    <name type="scientific">Actinomadura pelletieri DSM 43383</name>
    <dbReference type="NCBI Taxonomy" id="1120940"/>
    <lineage>
        <taxon>Bacteria</taxon>
        <taxon>Bacillati</taxon>
        <taxon>Actinomycetota</taxon>
        <taxon>Actinomycetes</taxon>
        <taxon>Streptosporangiales</taxon>
        <taxon>Thermomonosporaceae</taxon>
        <taxon>Actinomadura</taxon>
    </lineage>
</organism>
<proteinExistence type="predicted"/>